<keyword evidence="11" id="KW-0418">Kinase</keyword>
<dbReference type="GO" id="GO:0005524">
    <property type="term" value="F:ATP binding"/>
    <property type="evidence" value="ECO:0007669"/>
    <property type="project" value="UniProtKB-KW"/>
</dbReference>
<evidence type="ECO:0000256" key="3">
    <source>
        <dbReference type="ARBA" id="ARBA00006478"/>
    </source>
</evidence>
<dbReference type="GO" id="GO:0005737">
    <property type="term" value="C:cytoplasm"/>
    <property type="evidence" value="ECO:0007669"/>
    <property type="project" value="UniProtKB-SubCell"/>
</dbReference>
<keyword evidence="8" id="KW-0479">Metal-binding</keyword>
<dbReference type="InterPro" id="IPR000842">
    <property type="entry name" value="PRib_PP_synth_CS"/>
</dbReference>
<dbReference type="SMART" id="SM01400">
    <property type="entry name" value="Pribosyltran_N"/>
    <property type="match status" value="1"/>
</dbReference>
<evidence type="ECO:0000256" key="6">
    <source>
        <dbReference type="ARBA" id="ARBA00022553"/>
    </source>
</evidence>
<keyword evidence="7" id="KW-0808">Transferase</keyword>
<evidence type="ECO:0000256" key="1">
    <source>
        <dbReference type="ARBA" id="ARBA00004496"/>
    </source>
</evidence>
<evidence type="ECO:0000256" key="7">
    <source>
        <dbReference type="ARBA" id="ARBA00022679"/>
    </source>
</evidence>
<comment type="similarity">
    <text evidence="3">Belongs to the ribose-phosphate pyrophosphokinase family.</text>
</comment>
<dbReference type="InterPro" id="IPR000836">
    <property type="entry name" value="PRTase_dom"/>
</dbReference>
<dbReference type="GO" id="GO:0006015">
    <property type="term" value="P:5-phosphoribose 1-diphosphate biosynthetic process"/>
    <property type="evidence" value="ECO:0007669"/>
    <property type="project" value="TreeGrafter"/>
</dbReference>
<evidence type="ECO:0000256" key="16">
    <source>
        <dbReference type="ARBA" id="ARBA00077829"/>
    </source>
</evidence>
<reference evidence="19" key="1">
    <citation type="submission" date="2021-12" db="EMBL/GenBank/DDBJ databases">
        <title>Curvularia clavata genome.</title>
        <authorList>
            <person name="Cao Y."/>
        </authorList>
    </citation>
    <scope>NUCLEOTIDE SEQUENCE</scope>
    <source>
        <strain evidence="19">Yc1106</strain>
    </source>
</reference>
<keyword evidence="5" id="KW-0963">Cytoplasm</keyword>
<dbReference type="EC" id="2.7.6.1" evidence="4"/>
<dbReference type="FunFam" id="3.40.50.2020:FF:000043">
    <property type="entry name" value="Ribose-phosphate pyrophosphokinase 1"/>
    <property type="match status" value="1"/>
</dbReference>
<feature type="region of interest" description="Disordered" evidence="17">
    <location>
        <begin position="398"/>
        <end position="481"/>
    </location>
</feature>
<dbReference type="PANTHER" id="PTHR10210:SF57">
    <property type="entry name" value="RIBOSE-PHOSPHATE DIPHOSPHOKINASE"/>
    <property type="match status" value="1"/>
</dbReference>
<keyword evidence="10" id="KW-0547">Nucleotide-binding</keyword>
<organism evidence="19 20">
    <name type="scientific">Curvularia clavata</name>
    <dbReference type="NCBI Taxonomy" id="95742"/>
    <lineage>
        <taxon>Eukaryota</taxon>
        <taxon>Fungi</taxon>
        <taxon>Dikarya</taxon>
        <taxon>Ascomycota</taxon>
        <taxon>Pezizomycotina</taxon>
        <taxon>Dothideomycetes</taxon>
        <taxon>Pleosporomycetidae</taxon>
        <taxon>Pleosporales</taxon>
        <taxon>Pleosporineae</taxon>
        <taxon>Pleosporaceae</taxon>
        <taxon>Curvularia</taxon>
    </lineage>
</organism>
<name>A0A9Q8Z628_CURCL</name>
<accession>A0A9Q8Z628</accession>
<dbReference type="NCBIfam" id="TIGR01251">
    <property type="entry name" value="ribP_PPkin"/>
    <property type="match status" value="1"/>
</dbReference>
<feature type="compositionally biased region" description="Polar residues" evidence="17">
    <location>
        <begin position="126"/>
        <end position="135"/>
    </location>
</feature>
<evidence type="ECO:0000256" key="4">
    <source>
        <dbReference type="ARBA" id="ARBA00013247"/>
    </source>
</evidence>
<evidence type="ECO:0000256" key="10">
    <source>
        <dbReference type="ARBA" id="ARBA00022741"/>
    </source>
</evidence>
<evidence type="ECO:0000256" key="15">
    <source>
        <dbReference type="ARBA" id="ARBA00049535"/>
    </source>
</evidence>
<keyword evidence="12" id="KW-0067">ATP-binding</keyword>
<feature type="domain" description="Ribose-phosphate pyrophosphokinase N-terminal" evidence="18">
    <location>
        <begin position="162"/>
        <end position="277"/>
    </location>
</feature>
<dbReference type="OrthoDB" id="413572at2759"/>
<dbReference type="EMBL" id="CP089275">
    <property type="protein sequence ID" value="USP75544.1"/>
    <property type="molecule type" value="Genomic_DNA"/>
</dbReference>
<evidence type="ECO:0000256" key="17">
    <source>
        <dbReference type="SAM" id="MobiDB-lite"/>
    </source>
</evidence>
<protein>
    <recommendedName>
        <fullName evidence="14">Ribose-phosphate pyrophosphokinase 1</fullName>
        <ecNumber evidence="4">2.7.6.1</ecNumber>
    </recommendedName>
    <alternativeName>
        <fullName evidence="16">Phosphoribosyl pyrophosphate synthase 1</fullName>
    </alternativeName>
</protein>
<dbReference type="GO" id="GO:0004749">
    <property type="term" value="F:ribose phosphate diphosphokinase activity"/>
    <property type="evidence" value="ECO:0007669"/>
    <property type="project" value="UniProtKB-EC"/>
</dbReference>
<comment type="catalytic activity">
    <reaction evidence="15">
        <text>D-ribose 5-phosphate + ATP = 5-phospho-alpha-D-ribose 1-diphosphate + AMP + H(+)</text>
        <dbReference type="Rhea" id="RHEA:15609"/>
        <dbReference type="ChEBI" id="CHEBI:15378"/>
        <dbReference type="ChEBI" id="CHEBI:30616"/>
        <dbReference type="ChEBI" id="CHEBI:58017"/>
        <dbReference type="ChEBI" id="CHEBI:78346"/>
        <dbReference type="ChEBI" id="CHEBI:456215"/>
        <dbReference type="EC" id="2.7.6.1"/>
    </reaction>
</comment>
<feature type="compositionally biased region" description="Acidic residues" evidence="17">
    <location>
        <begin position="459"/>
        <end position="481"/>
    </location>
</feature>
<comment type="subcellular location">
    <subcellularLocation>
        <location evidence="1">Cytoplasm</location>
    </subcellularLocation>
</comment>
<evidence type="ECO:0000313" key="19">
    <source>
        <dbReference type="EMBL" id="USP75544.1"/>
    </source>
</evidence>
<evidence type="ECO:0000256" key="11">
    <source>
        <dbReference type="ARBA" id="ARBA00022777"/>
    </source>
</evidence>
<evidence type="ECO:0000256" key="5">
    <source>
        <dbReference type="ARBA" id="ARBA00022490"/>
    </source>
</evidence>
<keyword evidence="13" id="KW-0460">Magnesium</keyword>
<evidence type="ECO:0000256" key="9">
    <source>
        <dbReference type="ARBA" id="ARBA00022727"/>
    </source>
</evidence>
<dbReference type="GO" id="GO:0002189">
    <property type="term" value="C:ribose phosphate diphosphokinase complex"/>
    <property type="evidence" value="ECO:0007669"/>
    <property type="project" value="TreeGrafter"/>
</dbReference>
<dbReference type="Pfam" id="PF13793">
    <property type="entry name" value="Pribosyltran_N"/>
    <property type="match status" value="1"/>
</dbReference>
<dbReference type="Proteomes" id="UP001056012">
    <property type="component" value="Chromosome 2"/>
</dbReference>
<dbReference type="PANTHER" id="PTHR10210">
    <property type="entry name" value="RIBOSE-PHOSPHATE DIPHOSPHOKINASE FAMILY MEMBER"/>
    <property type="match status" value="1"/>
</dbReference>
<feature type="region of interest" description="Disordered" evidence="17">
    <location>
        <begin position="497"/>
        <end position="573"/>
    </location>
</feature>
<evidence type="ECO:0000256" key="12">
    <source>
        <dbReference type="ARBA" id="ARBA00022840"/>
    </source>
</evidence>
<evidence type="ECO:0000259" key="18">
    <source>
        <dbReference type="Pfam" id="PF13793"/>
    </source>
</evidence>
<dbReference type="InterPro" id="IPR005946">
    <property type="entry name" value="Rib-P_diPkinase"/>
</dbReference>
<keyword evidence="9" id="KW-0545">Nucleotide biosynthesis</keyword>
<evidence type="ECO:0000256" key="8">
    <source>
        <dbReference type="ARBA" id="ARBA00022723"/>
    </source>
</evidence>
<feature type="region of interest" description="Disordered" evidence="17">
    <location>
        <begin position="117"/>
        <end position="140"/>
    </location>
</feature>
<feature type="compositionally biased region" description="Polar residues" evidence="17">
    <location>
        <begin position="504"/>
        <end position="517"/>
    </location>
</feature>
<dbReference type="GO" id="GO:0000287">
    <property type="term" value="F:magnesium ion binding"/>
    <property type="evidence" value="ECO:0007669"/>
    <property type="project" value="InterPro"/>
</dbReference>
<dbReference type="VEuPathDB" id="FungiDB:yc1106_02818"/>
<dbReference type="SUPFAM" id="SSF53271">
    <property type="entry name" value="PRTase-like"/>
    <property type="match status" value="2"/>
</dbReference>
<keyword evidence="6" id="KW-0597">Phosphoprotein</keyword>
<dbReference type="InterPro" id="IPR029057">
    <property type="entry name" value="PRTase-like"/>
</dbReference>
<evidence type="ECO:0000256" key="14">
    <source>
        <dbReference type="ARBA" id="ARBA00040334"/>
    </source>
</evidence>
<dbReference type="GO" id="GO:0016301">
    <property type="term" value="F:kinase activity"/>
    <property type="evidence" value="ECO:0007669"/>
    <property type="project" value="UniProtKB-KW"/>
</dbReference>
<keyword evidence="20" id="KW-1185">Reference proteome</keyword>
<proteinExistence type="inferred from homology"/>
<evidence type="ECO:0000256" key="13">
    <source>
        <dbReference type="ARBA" id="ARBA00022842"/>
    </source>
</evidence>
<dbReference type="GO" id="GO:0006164">
    <property type="term" value="P:purine nucleotide biosynthetic process"/>
    <property type="evidence" value="ECO:0007669"/>
    <property type="project" value="TreeGrafter"/>
</dbReference>
<dbReference type="Gene3D" id="3.40.50.2020">
    <property type="match status" value="3"/>
</dbReference>
<comment type="pathway">
    <text evidence="2">Metabolic intermediate biosynthesis; 5-phospho-alpha-D-ribose 1-diphosphate biosynthesis; 5-phospho-alpha-D-ribose 1-diphosphate from D-ribose 5-phosphate (route I): step 1/1.</text>
</comment>
<sequence length="698" mass="75833">MLGHCPEGGGLSRASAGTKAHRGLLKVPDWLQRATQWSRASAAPACKTLGNAAGCIKMSSSRPFLASSPCRLLKGYESPFPLHFSVPESNSCGAFLVVASQVHAGSCCLIERIVGQPKPKPRRADSSASMSNNFARPQRPSPHFAHYENVTLLGPPTMRGAIVFGGTSHPKLVEGICDRLGMKPGSATLGKFKNGETSVTIHTSIRNKDVFIVQSGSEKINDSVMELLIMISACKGGSAKSVTAVMPYFPYSRQSKKKQHRGAITARMVANLLHIAGVSHVMTIDLHASQMQGFFKCPVDNLVAEPLIARWIRVNVPNWREAVVVSKNPGGTKRVTSLADALKLSFGIVTTDRRRAGTAVHWNESAMFEQLRLDGAYETPGLVRAALDSDADITPISNITIDPKADPGKSNLRRTPTNPLVRRVHGSEPTGSHPLSKSMRAGSIVEPEVPLEPIRTDAENQEQEESEEPSADESGAEEEYTDERARNVIHGRLVQGHIVDDSHPSPSMSATSHSTWRNRPPSEGDNDDIPNHMMASFVSNASSSRNRETEHSHALGGTYDAAASSEDEEEDLKNPELETMVTLVGNVKDRPVFIVDDMMDKSASWIAAAETVVKRGGATKVYCFATHGIFGGDCLEEMSHCDVIDKIVITNAFPIPDHKLAQASEDKLDIIKVDNLLAEAIRRNHHGESMSQLFMHYD</sequence>
<evidence type="ECO:0000313" key="20">
    <source>
        <dbReference type="Proteomes" id="UP001056012"/>
    </source>
</evidence>
<gene>
    <name evidence="19" type="ORF">yc1106_02818</name>
</gene>
<dbReference type="GO" id="GO:0009156">
    <property type="term" value="P:ribonucleoside monophosphate biosynthetic process"/>
    <property type="evidence" value="ECO:0007669"/>
    <property type="project" value="InterPro"/>
</dbReference>
<dbReference type="Pfam" id="PF14572">
    <property type="entry name" value="Pribosyl_synth"/>
    <property type="match status" value="1"/>
</dbReference>
<dbReference type="PROSITE" id="PS00114">
    <property type="entry name" value="PRPP_SYNTHASE"/>
    <property type="match status" value="1"/>
</dbReference>
<dbReference type="FunFam" id="3.40.50.2020:FF:000017">
    <property type="entry name" value="Ribose-phosphate pyrophosphokinase 1"/>
    <property type="match status" value="1"/>
</dbReference>
<dbReference type="CDD" id="cd06223">
    <property type="entry name" value="PRTases_typeI"/>
    <property type="match status" value="2"/>
</dbReference>
<dbReference type="AlphaFoldDB" id="A0A9Q8Z628"/>
<dbReference type="InterPro" id="IPR029099">
    <property type="entry name" value="Pribosyltran_N"/>
</dbReference>
<evidence type="ECO:0000256" key="2">
    <source>
        <dbReference type="ARBA" id="ARBA00004996"/>
    </source>
</evidence>